<sequence length="116" mass="13319">MNKIAVELDELFSMIERFYDKTKHSFLTLNALSVDEDTIEVQWIFSHYYEKEHITLFYALINPNQTIPSITSLIPSAVISQREIVDMFGVKVEDTQAGLYLDEDSVKAPLRVGYGL</sequence>
<dbReference type="InterPro" id="IPR037232">
    <property type="entry name" value="NADH_quin_OxRdtase_su_C/D-like"/>
</dbReference>
<comment type="caution">
    <text evidence="2">The sequence shown here is derived from an EMBL/GenBank/DDBJ whole genome shotgun (WGS) entry which is preliminary data.</text>
</comment>
<dbReference type="SUPFAM" id="SSF143243">
    <property type="entry name" value="Nqo5-like"/>
    <property type="match status" value="1"/>
</dbReference>
<feature type="domain" description="NADH:ubiquinone oxidoreductase 30kDa subunit" evidence="1">
    <location>
        <begin position="5"/>
        <end position="114"/>
    </location>
</feature>
<dbReference type="AlphaFoldDB" id="A0A4Q0XPU5"/>
<dbReference type="Pfam" id="PF00329">
    <property type="entry name" value="Complex1_30kDa"/>
    <property type="match status" value="1"/>
</dbReference>
<keyword evidence="3" id="KW-1185">Reference proteome</keyword>
<dbReference type="EMBL" id="PDKN01000010">
    <property type="protein sequence ID" value="RXJ54442.1"/>
    <property type="molecule type" value="Genomic_DNA"/>
</dbReference>
<proteinExistence type="predicted"/>
<protein>
    <submittedName>
        <fullName evidence="2">NADH dehydrogenase FAD-containing subunit</fullName>
    </submittedName>
</protein>
<name>A0A4Q0XPU5_9BACT</name>
<evidence type="ECO:0000259" key="1">
    <source>
        <dbReference type="Pfam" id="PF00329"/>
    </source>
</evidence>
<dbReference type="InterPro" id="IPR001268">
    <property type="entry name" value="NADH_UbQ_OxRdtase_30kDa_su"/>
</dbReference>
<dbReference type="Gene3D" id="3.30.460.80">
    <property type="entry name" value="NADH:ubiquinone oxidoreductase, 30kDa subunit"/>
    <property type="match status" value="1"/>
</dbReference>
<dbReference type="RefSeq" id="WP_128997032.1">
    <property type="nucleotide sequence ID" value="NZ_PDKN01000010.1"/>
</dbReference>
<evidence type="ECO:0000313" key="2">
    <source>
        <dbReference type="EMBL" id="RXJ54442.1"/>
    </source>
</evidence>
<dbReference type="OrthoDB" id="5373242at2"/>
<dbReference type="GO" id="GO:0008137">
    <property type="term" value="F:NADH dehydrogenase (ubiquinone) activity"/>
    <property type="evidence" value="ECO:0007669"/>
    <property type="project" value="InterPro"/>
</dbReference>
<evidence type="ECO:0000313" key="3">
    <source>
        <dbReference type="Proteomes" id="UP000290657"/>
    </source>
</evidence>
<accession>A0A4Q0XPU5</accession>
<reference evidence="2 3" key="1">
    <citation type="submission" date="2017-10" db="EMBL/GenBank/DDBJ databases">
        <title>Genomics of the genus Arcobacter.</title>
        <authorList>
            <person name="Perez-Cataluna A."/>
            <person name="Figueras M.J."/>
        </authorList>
    </citation>
    <scope>NUCLEOTIDE SEQUENCE [LARGE SCALE GENOMIC DNA]</scope>
    <source>
        <strain evidence="2 3">CECT 8987</strain>
    </source>
</reference>
<organism evidence="2 3">
    <name type="scientific">Candidatus Marinarcus aquaticus</name>
    <dbReference type="NCBI Taxonomy" id="2044504"/>
    <lineage>
        <taxon>Bacteria</taxon>
        <taxon>Pseudomonadati</taxon>
        <taxon>Campylobacterota</taxon>
        <taxon>Epsilonproteobacteria</taxon>
        <taxon>Campylobacterales</taxon>
        <taxon>Arcobacteraceae</taxon>
        <taxon>Candidatus Marinarcus</taxon>
    </lineage>
</organism>
<dbReference type="Proteomes" id="UP000290657">
    <property type="component" value="Unassembled WGS sequence"/>
</dbReference>
<gene>
    <name evidence="2" type="ORF">CRV04_11655</name>
</gene>